<dbReference type="RefSeq" id="XP_003653599.1">
    <property type="nucleotide sequence ID" value="XM_003653551.1"/>
</dbReference>
<feature type="compositionally biased region" description="Polar residues" evidence="1">
    <location>
        <begin position="1"/>
        <end position="23"/>
    </location>
</feature>
<dbReference type="OrthoDB" id="5334244at2759"/>
<dbReference type="AlphaFoldDB" id="G2R095"/>
<evidence type="ECO:0000313" key="3">
    <source>
        <dbReference type="Proteomes" id="UP000008181"/>
    </source>
</evidence>
<keyword evidence="3" id="KW-1185">Reference proteome</keyword>
<dbReference type="HOGENOM" id="CLU_117761_1_0_1"/>
<dbReference type="GeneID" id="11516840"/>
<organism evidence="2 3">
    <name type="scientific">Thermothielavioides terrestris (strain ATCC 38088 / NRRL 8126)</name>
    <name type="common">Thielavia terrestris</name>
    <dbReference type="NCBI Taxonomy" id="578455"/>
    <lineage>
        <taxon>Eukaryota</taxon>
        <taxon>Fungi</taxon>
        <taxon>Dikarya</taxon>
        <taxon>Ascomycota</taxon>
        <taxon>Pezizomycotina</taxon>
        <taxon>Sordariomycetes</taxon>
        <taxon>Sordariomycetidae</taxon>
        <taxon>Sordariales</taxon>
        <taxon>Chaetomiaceae</taxon>
        <taxon>Thermothielavioides</taxon>
        <taxon>Thermothielavioides terrestris</taxon>
    </lineage>
</organism>
<proteinExistence type="predicted"/>
<evidence type="ECO:0000256" key="1">
    <source>
        <dbReference type="SAM" id="MobiDB-lite"/>
    </source>
</evidence>
<gene>
    <name evidence="2" type="ORF">THITE_17825</name>
</gene>
<feature type="region of interest" description="Disordered" evidence="1">
    <location>
        <begin position="1"/>
        <end position="124"/>
    </location>
</feature>
<dbReference type="KEGG" id="ttt:THITE_17825"/>
<dbReference type="eggNOG" id="ENOG502ST0G">
    <property type="taxonomic scope" value="Eukaryota"/>
</dbReference>
<name>G2R095_THETT</name>
<feature type="compositionally biased region" description="Polar residues" evidence="1">
    <location>
        <begin position="70"/>
        <end position="87"/>
    </location>
</feature>
<protein>
    <submittedName>
        <fullName evidence="2">Uncharacterized protein</fullName>
    </submittedName>
</protein>
<dbReference type="EMBL" id="CP003010">
    <property type="protein sequence ID" value="AEO67263.1"/>
    <property type="molecule type" value="Genomic_DNA"/>
</dbReference>
<dbReference type="Proteomes" id="UP000008181">
    <property type="component" value="Chromosome 2"/>
</dbReference>
<sequence>GYSNGNSSSPKSAEGPSATSGGSRSKDAVESGSSPTAGVLPDTLADGDARGRTGSGKPLESSCAAPPQPKISNASVPGQQPQLTPEQQAEADEHNREFKSKHSKADPEVDDKVDKSFWSGKGSR</sequence>
<feature type="non-terminal residue" evidence="2">
    <location>
        <position position="1"/>
    </location>
</feature>
<feature type="non-terminal residue" evidence="2">
    <location>
        <position position="124"/>
    </location>
</feature>
<feature type="compositionally biased region" description="Basic and acidic residues" evidence="1">
    <location>
        <begin position="91"/>
        <end position="115"/>
    </location>
</feature>
<evidence type="ECO:0000313" key="2">
    <source>
        <dbReference type="EMBL" id="AEO67263.1"/>
    </source>
</evidence>
<reference evidence="2 3" key="1">
    <citation type="journal article" date="2011" name="Nat. Biotechnol.">
        <title>Comparative genomic analysis of the thermophilic biomass-degrading fungi Myceliophthora thermophila and Thielavia terrestris.</title>
        <authorList>
            <person name="Berka R.M."/>
            <person name="Grigoriev I.V."/>
            <person name="Otillar R."/>
            <person name="Salamov A."/>
            <person name="Grimwood J."/>
            <person name="Reid I."/>
            <person name="Ishmael N."/>
            <person name="John T."/>
            <person name="Darmond C."/>
            <person name="Moisan M.-C."/>
            <person name="Henrissat B."/>
            <person name="Coutinho P.M."/>
            <person name="Lombard V."/>
            <person name="Natvig D.O."/>
            <person name="Lindquist E."/>
            <person name="Schmutz J."/>
            <person name="Lucas S."/>
            <person name="Harris P."/>
            <person name="Powlowski J."/>
            <person name="Bellemare A."/>
            <person name="Taylor D."/>
            <person name="Butler G."/>
            <person name="de Vries R.P."/>
            <person name="Allijn I.E."/>
            <person name="van den Brink J."/>
            <person name="Ushinsky S."/>
            <person name="Storms R."/>
            <person name="Powell A.J."/>
            <person name="Paulsen I.T."/>
            <person name="Elbourne L.D.H."/>
            <person name="Baker S.E."/>
            <person name="Magnuson J."/>
            <person name="LaBoissiere S."/>
            <person name="Clutterbuck A.J."/>
            <person name="Martinez D."/>
            <person name="Wogulis M."/>
            <person name="de Leon A.L."/>
            <person name="Rey M.W."/>
            <person name="Tsang A."/>
        </authorList>
    </citation>
    <scope>NUCLEOTIDE SEQUENCE [LARGE SCALE GENOMIC DNA]</scope>
    <source>
        <strain evidence="3">ATCC 38088 / NRRL 8126</strain>
    </source>
</reference>
<accession>G2R095</accession>
<dbReference type="STRING" id="578455.G2R095"/>